<dbReference type="Pfam" id="PF00545">
    <property type="entry name" value="Ribonuclease"/>
    <property type="match status" value="1"/>
</dbReference>
<organism evidence="7 8">
    <name type="scientific">Tetrapyrgos nigripes</name>
    <dbReference type="NCBI Taxonomy" id="182062"/>
    <lineage>
        <taxon>Eukaryota</taxon>
        <taxon>Fungi</taxon>
        <taxon>Dikarya</taxon>
        <taxon>Basidiomycota</taxon>
        <taxon>Agaricomycotina</taxon>
        <taxon>Agaricomycetes</taxon>
        <taxon>Agaricomycetidae</taxon>
        <taxon>Agaricales</taxon>
        <taxon>Marasmiineae</taxon>
        <taxon>Marasmiaceae</taxon>
        <taxon>Tetrapyrgos</taxon>
    </lineage>
</organism>
<keyword evidence="3" id="KW-0378">Hydrolase</keyword>
<evidence type="ECO:0000256" key="5">
    <source>
        <dbReference type="ARBA" id="ARBA00023239"/>
    </source>
</evidence>
<dbReference type="GO" id="GO:0004521">
    <property type="term" value="F:RNA endonuclease activity"/>
    <property type="evidence" value="ECO:0007669"/>
    <property type="project" value="InterPro"/>
</dbReference>
<evidence type="ECO:0000256" key="3">
    <source>
        <dbReference type="ARBA" id="ARBA00022801"/>
    </source>
</evidence>
<feature type="chain" id="PRO_5034239031" evidence="6">
    <location>
        <begin position="24"/>
        <end position="152"/>
    </location>
</feature>
<keyword evidence="6" id="KW-0732">Signal</keyword>
<sequence>MFPTILFFASWTLLSLAAVPVSAIPLNTTDVIPRAFPSGPVTCGSHVYSVSIVKAATSNGFAHLDNPIGSNSYPHAFENFEGLRLFCTGETQFSEWPILPAGPYTGGDPGADRVIFSDNGVYCADDTDDKRSSPLPRLTLSLDSDSRLLPTR</sequence>
<dbReference type="PANTHER" id="PTHR42104">
    <property type="entry name" value="EXTRACELLULAR GUANYL-SPECIFIC RIBONUCLEASE RNTA (AFU_ORTHOLOGUE AFUA_4G03230)"/>
    <property type="match status" value="1"/>
</dbReference>
<feature type="signal peptide" evidence="6">
    <location>
        <begin position="1"/>
        <end position="23"/>
    </location>
</feature>
<dbReference type="Gene3D" id="3.10.450.30">
    <property type="entry name" value="Microbial ribonucleases"/>
    <property type="match status" value="1"/>
</dbReference>
<keyword evidence="5" id="KW-0456">Lyase</keyword>
<protein>
    <submittedName>
        <fullName evidence="7">Uncharacterized protein</fullName>
    </submittedName>
</protein>
<proteinExistence type="predicted"/>
<dbReference type="AlphaFoldDB" id="A0A8H5GAF8"/>
<comment type="caution">
    <text evidence="7">The sequence shown here is derived from an EMBL/GenBank/DDBJ whole genome shotgun (WGS) entry which is preliminary data.</text>
</comment>
<evidence type="ECO:0000313" key="8">
    <source>
        <dbReference type="Proteomes" id="UP000559256"/>
    </source>
</evidence>
<dbReference type="SUPFAM" id="SSF53933">
    <property type="entry name" value="Microbial ribonucleases"/>
    <property type="match status" value="1"/>
</dbReference>
<keyword evidence="2" id="KW-0255">Endonuclease</keyword>
<dbReference type="OrthoDB" id="5425539at2759"/>
<evidence type="ECO:0000313" key="7">
    <source>
        <dbReference type="EMBL" id="KAF5361306.1"/>
    </source>
</evidence>
<gene>
    <name evidence="7" type="ORF">D9758_010289</name>
</gene>
<dbReference type="InterPro" id="IPR000026">
    <property type="entry name" value="N1-like"/>
</dbReference>
<evidence type="ECO:0000256" key="1">
    <source>
        <dbReference type="ARBA" id="ARBA00022722"/>
    </source>
</evidence>
<keyword evidence="1" id="KW-0540">Nuclease</keyword>
<reference evidence="7 8" key="1">
    <citation type="journal article" date="2020" name="ISME J.">
        <title>Uncovering the hidden diversity of litter-decomposition mechanisms in mushroom-forming fungi.</title>
        <authorList>
            <person name="Floudas D."/>
            <person name="Bentzer J."/>
            <person name="Ahren D."/>
            <person name="Johansson T."/>
            <person name="Persson P."/>
            <person name="Tunlid A."/>
        </authorList>
    </citation>
    <scope>NUCLEOTIDE SEQUENCE [LARGE SCALE GENOMIC DNA]</scope>
    <source>
        <strain evidence="7 8">CBS 291.85</strain>
    </source>
</reference>
<evidence type="ECO:0000256" key="6">
    <source>
        <dbReference type="SAM" id="SignalP"/>
    </source>
</evidence>
<evidence type="ECO:0000256" key="2">
    <source>
        <dbReference type="ARBA" id="ARBA00022759"/>
    </source>
</evidence>
<keyword evidence="8" id="KW-1185">Reference proteome</keyword>
<dbReference type="EMBL" id="JAACJM010000041">
    <property type="protein sequence ID" value="KAF5361306.1"/>
    <property type="molecule type" value="Genomic_DNA"/>
</dbReference>
<accession>A0A8H5GAF8</accession>
<dbReference type="Proteomes" id="UP000559256">
    <property type="component" value="Unassembled WGS sequence"/>
</dbReference>
<evidence type="ECO:0000256" key="4">
    <source>
        <dbReference type="ARBA" id="ARBA00023157"/>
    </source>
</evidence>
<dbReference type="GO" id="GO:0016829">
    <property type="term" value="F:lyase activity"/>
    <property type="evidence" value="ECO:0007669"/>
    <property type="project" value="UniProtKB-KW"/>
</dbReference>
<dbReference type="InterPro" id="IPR016191">
    <property type="entry name" value="Ribonuclease/ribotoxin"/>
</dbReference>
<name>A0A8H5GAF8_9AGAR</name>
<dbReference type="GO" id="GO:0003723">
    <property type="term" value="F:RNA binding"/>
    <property type="evidence" value="ECO:0007669"/>
    <property type="project" value="InterPro"/>
</dbReference>
<keyword evidence="4" id="KW-1015">Disulfide bond</keyword>
<dbReference type="PANTHER" id="PTHR42104:SF1">
    <property type="entry name" value="EXTRACELLULAR GUANYL-SPECIFIC RIBONUCLEASE RNTA (AFU_ORTHOLOGUE AFUA_4G03230)"/>
    <property type="match status" value="1"/>
</dbReference>
<dbReference type="GO" id="GO:0016787">
    <property type="term" value="F:hydrolase activity"/>
    <property type="evidence" value="ECO:0007669"/>
    <property type="project" value="UniProtKB-KW"/>
</dbReference>